<gene>
    <name evidence="3" type="ORF">OT_ostta19g00560</name>
</gene>
<dbReference type="InterPro" id="IPR006342">
    <property type="entry name" value="FkbM_mtfrase"/>
</dbReference>
<dbReference type="AlphaFoldDB" id="Q00S45"/>
<keyword evidence="3" id="KW-0808">Transferase</keyword>
<accession>Q00S45</accession>
<keyword evidence="1" id="KW-0812">Transmembrane</keyword>
<sequence>MIIGRSIRHGSAAFCMLLSFSFISFFSFRSHLRPSEVQLETGWKTIDVYVGIHAKSQQNEWKSHSQVHQDVVVRAMFPDGGHYFIDLAANDWSQLSNSRSLETYDDWNGLCIEPNERYWKGHLQRRCKLVGAVVGNKNELVRFKKSNGELGGIVGAHYDNKDDNSTTGTEELYTVSLHEILSRIQVPNVIHYFSLDVEGAESVVFKHLPFDKYSFYMFTIERPTEDILQILMRKGYVEVGILGSFGDTMFLSRGTPHFDSVLKRAQSKIMEVIYPELQGNTSALTPRRVHTEKGAIRCPYTELDTCGSTLMHWQAGGR</sequence>
<dbReference type="GO" id="GO:0005794">
    <property type="term" value="C:Golgi apparatus"/>
    <property type="evidence" value="ECO:0007669"/>
    <property type="project" value="TreeGrafter"/>
</dbReference>
<proteinExistence type="predicted"/>
<keyword evidence="3" id="KW-0489">Methyltransferase</keyword>
<feature type="transmembrane region" description="Helical" evidence="1">
    <location>
        <begin position="12"/>
        <end position="28"/>
    </location>
</feature>
<dbReference type="InterPro" id="IPR053202">
    <property type="entry name" value="EGF_Rcpt_Signaling_Reg"/>
</dbReference>
<dbReference type="SUPFAM" id="SSF53335">
    <property type="entry name" value="S-adenosyl-L-methionine-dependent methyltransferases"/>
    <property type="match status" value="1"/>
</dbReference>
<dbReference type="KEGG" id="ota:OT_ostta19g00560"/>
<dbReference type="OrthoDB" id="512533at2759"/>
<dbReference type="Proteomes" id="UP000009170">
    <property type="component" value="Unassembled WGS sequence"/>
</dbReference>
<organism evidence="3 4">
    <name type="scientific">Ostreococcus tauri</name>
    <name type="common">Marine green alga</name>
    <dbReference type="NCBI Taxonomy" id="70448"/>
    <lineage>
        <taxon>Eukaryota</taxon>
        <taxon>Viridiplantae</taxon>
        <taxon>Chlorophyta</taxon>
        <taxon>Mamiellophyceae</taxon>
        <taxon>Mamiellales</taxon>
        <taxon>Bathycoccaceae</taxon>
        <taxon>Ostreococcus</taxon>
    </lineage>
</organism>
<reference evidence="3 4" key="2">
    <citation type="journal article" date="2014" name="BMC Genomics">
        <title>An improved genome of the model marine alga Ostreococcus tauri unfolds by assessing Illumina de novo assemblies.</title>
        <authorList>
            <person name="Blanc-Mathieu R."/>
            <person name="Verhelst B."/>
            <person name="Derelle E."/>
            <person name="Rombauts S."/>
            <person name="Bouget F.Y."/>
            <person name="Carre I."/>
            <person name="Chateau A."/>
            <person name="Eyre-Walker A."/>
            <person name="Grimsley N."/>
            <person name="Moreau H."/>
            <person name="Piegu B."/>
            <person name="Rivals E."/>
            <person name="Schackwitz W."/>
            <person name="Van de Peer Y."/>
            <person name="Piganeau G."/>
        </authorList>
    </citation>
    <scope>NUCLEOTIDE SEQUENCE [LARGE SCALE GENOMIC DNA]</scope>
    <source>
        <strain evidence="4">OTTH 0595 / CCAP 157/2 / RCC745</strain>
    </source>
</reference>
<evidence type="ECO:0000256" key="1">
    <source>
        <dbReference type="SAM" id="Phobius"/>
    </source>
</evidence>
<dbReference type="Pfam" id="PF05050">
    <property type="entry name" value="Methyltransf_21"/>
    <property type="match status" value="1"/>
</dbReference>
<dbReference type="Gene3D" id="3.40.50.150">
    <property type="entry name" value="Vaccinia Virus protein VP39"/>
    <property type="match status" value="1"/>
</dbReference>
<feature type="domain" description="Methyltransferase FkbM" evidence="2">
    <location>
        <begin position="89"/>
        <end position="236"/>
    </location>
</feature>
<dbReference type="GeneID" id="9838487"/>
<keyword evidence="4" id="KW-1185">Reference proteome</keyword>
<keyword evidence="1" id="KW-1133">Transmembrane helix</keyword>
<dbReference type="GO" id="GO:0032259">
    <property type="term" value="P:methylation"/>
    <property type="evidence" value="ECO:0007669"/>
    <property type="project" value="UniProtKB-KW"/>
</dbReference>
<dbReference type="OMA" id="THIVYIF"/>
<dbReference type="EMBL" id="CAID01000019">
    <property type="protein sequence ID" value="CAL58417.1"/>
    <property type="molecule type" value="Genomic_DNA"/>
</dbReference>
<comment type="caution">
    <text evidence="3">The sequence shown here is derived from an EMBL/GenBank/DDBJ whole genome shotgun (WGS) entry which is preliminary data.</text>
</comment>
<evidence type="ECO:0000313" key="3">
    <source>
        <dbReference type="EMBL" id="CAL58417.1"/>
    </source>
</evidence>
<evidence type="ECO:0000259" key="2">
    <source>
        <dbReference type="Pfam" id="PF05050"/>
    </source>
</evidence>
<protein>
    <submittedName>
        <fullName evidence="3">Methyltransferase FkbM</fullName>
    </submittedName>
</protein>
<dbReference type="GO" id="GO:0008168">
    <property type="term" value="F:methyltransferase activity"/>
    <property type="evidence" value="ECO:0007669"/>
    <property type="project" value="UniProtKB-KW"/>
</dbReference>
<dbReference type="GO" id="GO:0031902">
    <property type="term" value="C:late endosome membrane"/>
    <property type="evidence" value="ECO:0007669"/>
    <property type="project" value="TreeGrafter"/>
</dbReference>
<dbReference type="InParanoid" id="Q00S45"/>
<dbReference type="PANTHER" id="PTHR34009">
    <property type="entry name" value="PROTEIN STAR"/>
    <property type="match status" value="1"/>
</dbReference>
<dbReference type="GO" id="GO:0006888">
    <property type="term" value="P:endoplasmic reticulum to Golgi vesicle-mediated transport"/>
    <property type="evidence" value="ECO:0007669"/>
    <property type="project" value="TreeGrafter"/>
</dbReference>
<name>Q00S45_OSTTA</name>
<dbReference type="GO" id="GO:0005789">
    <property type="term" value="C:endoplasmic reticulum membrane"/>
    <property type="evidence" value="ECO:0007669"/>
    <property type="project" value="TreeGrafter"/>
</dbReference>
<evidence type="ECO:0000313" key="4">
    <source>
        <dbReference type="Proteomes" id="UP000009170"/>
    </source>
</evidence>
<keyword evidence="1" id="KW-0472">Membrane</keyword>
<dbReference type="GO" id="GO:0005886">
    <property type="term" value="C:plasma membrane"/>
    <property type="evidence" value="ECO:0007669"/>
    <property type="project" value="TreeGrafter"/>
</dbReference>
<dbReference type="PANTHER" id="PTHR34009:SF2">
    <property type="entry name" value="PROTEIN STAR"/>
    <property type="match status" value="1"/>
</dbReference>
<dbReference type="RefSeq" id="XP_003084352.1">
    <property type="nucleotide sequence ID" value="XM_003084304.1"/>
</dbReference>
<reference evidence="4" key="1">
    <citation type="journal article" date="2006" name="Proc. Natl. Acad. Sci. U.S.A.">
        <title>Genome analysis of the smallest free-living eukaryote Ostreococcus tauri unveils many unique features.</title>
        <authorList>
            <person name="Derelle E."/>
            <person name="Ferraz C."/>
            <person name="Rombauts S."/>
            <person name="Rouze P."/>
            <person name="Worden A.Z."/>
            <person name="Robbens S."/>
            <person name="Partensky F."/>
            <person name="Degroeve S."/>
            <person name="Echeynie S."/>
            <person name="Cooke R."/>
            <person name="Saeys Y."/>
            <person name="Wuyts J."/>
            <person name="Jabbari K."/>
            <person name="Bowler C."/>
            <person name="Panaud O."/>
            <person name="Piegu B."/>
            <person name="Ball S.G."/>
            <person name="Ral J.-P."/>
            <person name="Bouget F.-Y."/>
            <person name="Piganeau G."/>
            <person name="De Baets B."/>
            <person name="Picard A."/>
            <person name="Delseny M."/>
            <person name="Demaille J."/>
            <person name="Van de Peer Y."/>
            <person name="Moreau H."/>
        </authorList>
    </citation>
    <scope>NUCLEOTIDE SEQUENCE [LARGE SCALE GENOMIC DNA]</scope>
    <source>
        <strain evidence="4">OTTH 0595 / CCAP 157/2 / RCC745</strain>
    </source>
</reference>
<dbReference type="InterPro" id="IPR029063">
    <property type="entry name" value="SAM-dependent_MTases_sf"/>
</dbReference>
<dbReference type="GO" id="GO:0016197">
    <property type="term" value="P:endosomal transport"/>
    <property type="evidence" value="ECO:0007669"/>
    <property type="project" value="TreeGrafter"/>
</dbReference>